<dbReference type="EC" id="2.7.13.3" evidence="2"/>
<dbReference type="Pfam" id="PF02518">
    <property type="entry name" value="HATPase_c"/>
    <property type="match status" value="1"/>
</dbReference>
<dbReference type="InterPro" id="IPR004358">
    <property type="entry name" value="Sig_transdc_His_kin-like_C"/>
</dbReference>
<dbReference type="SMART" id="SM00388">
    <property type="entry name" value="HisKA"/>
    <property type="match status" value="1"/>
</dbReference>
<evidence type="ECO:0000256" key="5">
    <source>
        <dbReference type="ARBA" id="ARBA00022777"/>
    </source>
</evidence>
<evidence type="ECO:0000256" key="2">
    <source>
        <dbReference type="ARBA" id="ARBA00012438"/>
    </source>
</evidence>
<dbReference type="InterPro" id="IPR036890">
    <property type="entry name" value="HATPase_C_sf"/>
</dbReference>
<dbReference type="AlphaFoldDB" id="A0A7X9FQR7"/>
<dbReference type="SMART" id="SM00448">
    <property type="entry name" value="REC"/>
    <property type="match status" value="1"/>
</dbReference>
<dbReference type="Proteomes" id="UP000524246">
    <property type="component" value="Unassembled WGS sequence"/>
</dbReference>
<gene>
    <name evidence="9" type="ORF">GYA55_05370</name>
</gene>
<dbReference type="InterPro" id="IPR036097">
    <property type="entry name" value="HisK_dim/P_sf"/>
</dbReference>
<reference evidence="9 10" key="1">
    <citation type="journal article" date="2020" name="Biotechnol. Biofuels">
        <title>New insights from the biogas microbiome by comprehensive genome-resolved metagenomics of nearly 1600 species originating from multiple anaerobic digesters.</title>
        <authorList>
            <person name="Campanaro S."/>
            <person name="Treu L."/>
            <person name="Rodriguez-R L.M."/>
            <person name="Kovalovszki A."/>
            <person name="Ziels R.M."/>
            <person name="Maus I."/>
            <person name="Zhu X."/>
            <person name="Kougias P.G."/>
            <person name="Basile A."/>
            <person name="Luo G."/>
            <person name="Schluter A."/>
            <person name="Konstantinidis K.T."/>
            <person name="Angelidaki I."/>
        </authorList>
    </citation>
    <scope>NUCLEOTIDE SEQUENCE [LARGE SCALE GENOMIC DNA]</scope>
    <source>
        <strain evidence="9">AS27yjCOA_65</strain>
    </source>
</reference>
<evidence type="ECO:0000256" key="1">
    <source>
        <dbReference type="ARBA" id="ARBA00000085"/>
    </source>
</evidence>
<dbReference type="PANTHER" id="PTHR43047:SF72">
    <property type="entry name" value="OSMOSENSING HISTIDINE PROTEIN KINASE SLN1"/>
    <property type="match status" value="1"/>
</dbReference>
<dbReference type="PANTHER" id="PTHR43047">
    <property type="entry name" value="TWO-COMPONENT HISTIDINE PROTEIN KINASE"/>
    <property type="match status" value="1"/>
</dbReference>
<feature type="domain" description="Response regulatory" evidence="8">
    <location>
        <begin position="466"/>
        <end position="579"/>
    </location>
</feature>
<dbReference type="InterPro" id="IPR005467">
    <property type="entry name" value="His_kinase_dom"/>
</dbReference>
<evidence type="ECO:0000256" key="4">
    <source>
        <dbReference type="ARBA" id="ARBA00022679"/>
    </source>
</evidence>
<evidence type="ECO:0000313" key="10">
    <source>
        <dbReference type="Proteomes" id="UP000524246"/>
    </source>
</evidence>
<keyword evidence="4" id="KW-0808">Transferase</keyword>
<evidence type="ECO:0000256" key="6">
    <source>
        <dbReference type="PROSITE-ProRule" id="PRU00169"/>
    </source>
</evidence>
<dbReference type="PROSITE" id="PS50109">
    <property type="entry name" value="HIS_KIN"/>
    <property type="match status" value="1"/>
</dbReference>
<evidence type="ECO:0000259" key="8">
    <source>
        <dbReference type="PROSITE" id="PS50110"/>
    </source>
</evidence>
<protein>
    <recommendedName>
        <fullName evidence="2">histidine kinase</fullName>
        <ecNumber evidence="2">2.7.13.3</ecNumber>
    </recommendedName>
</protein>
<comment type="caution">
    <text evidence="9">The sequence shown here is derived from an EMBL/GenBank/DDBJ whole genome shotgun (WGS) entry which is preliminary data.</text>
</comment>
<dbReference type="Pfam" id="PF00072">
    <property type="entry name" value="Response_reg"/>
    <property type="match status" value="1"/>
</dbReference>
<organism evidence="9 10">
    <name type="scientific">SAR324 cluster bacterium</name>
    <dbReference type="NCBI Taxonomy" id="2024889"/>
    <lineage>
        <taxon>Bacteria</taxon>
        <taxon>Deltaproteobacteria</taxon>
        <taxon>SAR324 cluster</taxon>
    </lineage>
</organism>
<feature type="domain" description="Histidine kinase" evidence="7">
    <location>
        <begin position="217"/>
        <end position="430"/>
    </location>
</feature>
<dbReference type="PRINTS" id="PR00344">
    <property type="entry name" value="BCTRLSENSOR"/>
</dbReference>
<proteinExistence type="predicted"/>
<dbReference type="Pfam" id="PF00512">
    <property type="entry name" value="HisKA"/>
    <property type="match status" value="1"/>
</dbReference>
<dbReference type="Gene3D" id="1.10.287.130">
    <property type="match status" value="1"/>
</dbReference>
<dbReference type="SMART" id="SM00387">
    <property type="entry name" value="HATPase_c"/>
    <property type="match status" value="1"/>
</dbReference>
<dbReference type="SUPFAM" id="SSF55874">
    <property type="entry name" value="ATPase domain of HSP90 chaperone/DNA topoisomerase II/histidine kinase"/>
    <property type="match status" value="1"/>
</dbReference>
<evidence type="ECO:0000259" key="7">
    <source>
        <dbReference type="PROSITE" id="PS50109"/>
    </source>
</evidence>
<accession>A0A7X9FQR7</accession>
<dbReference type="GO" id="GO:0000155">
    <property type="term" value="F:phosphorelay sensor kinase activity"/>
    <property type="evidence" value="ECO:0007669"/>
    <property type="project" value="InterPro"/>
</dbReference>
<comment type="catalytic activity">
    <reaction evidence="1">
        <text>ATP + protein L-histidine = ADP + protein N-phospho-L-histidine.</text>
        <dbReference type="EC" id="2.7.13.3"/>
    </reaction>
</comment>
<dbReference type="InterPro" id="IPR001789">
    <property type="entry name" value="Sig_transdc_resp-reg_receiver"/>
</dbReference>
<evidence type="ECO:0000256" key="3">
    <source>
        <dbReference type="ARBA" id="ARBA00022553"/>
    </source>
</evidence>
<keyword evidence="3 6" id="KW-0597">Phosphoprotein</keyword>
<dbReference type="Gene3D" id="3.30.565.10">
    <property type="entry name" value="Histidine kinase-like ATPase, C-terminal domain"/>
    <property type="match status" value="1"/>
</dbReference>
<evidence type="ECO:0000313" key="9">
    <source>
        <dbReference type="EMBL" id="NMC62582.1"/>
    </source>
</evidence>
<dbReference type="InterPro" id="IPR003594">
    <property type="entry name" value="HATPase_dom"/>
</dbReference>
<dbReference type="EMBL" id="JAAZON010000228">
    <property type="protein sequence ID" value="NMC62582.1"/>
    <property type="molecule type" value="Genomic_DNA"/>
</dbReference>
<feature type="modified residue" description="4-aspartylphosphate" evidence="6">
    <location>
        <position position="515"/>
    </location>
</feature>
<keyword evidence="5" id="KW-0418">Kinase</keyword>
<dbReference type="InterPro" id="IPR003661">
    <property type="entry name" value="HisK_dim/P_dom"/>
</dbReference>
<dbReference type="PROSITE" id="PS50110">
    <property type="entry name" value="RESPONSE_REGULATORY"/>
    <property type="match status" value="1"/>
</dbReference>
<dbReference type="Gene3D" id="3.40.50.2300">
    <property type="match status" value="1"/>
</dbReference>
<dbReference type="GO" id="GO:0009927">
    <property type="term" value="F:histidine phosphotransfer kinase activity"/>
    <property type="evidence" value="ECO:0007669"/>
    <property type="project" value="TreeGrafter"/>
</dbReference>
<dbReference type="SUPFAM" id="SSF47384">
    <property type="entry name" value="Homodimeric domain of signal transducing histidine kinase"/>
    <property type="match status" value="1"/>
</dbReference>
<dbReference type="InterPro" id="IPR011006">
    <property type="entry name" value="CheY-like_superfamily"/>
</dbReference>
<dbReference type="GO" id="GO:0005886">
    <property type="term" value="C:plasma membrane"/>
    <property type="evidence" value="ECO:0007669"/>
    <property type="project" value="TreeGrafter"/>
</dbReference>
<dbReference type="SUPFAM" id="SSF52172">
    <property type="entry name" value="CheY-like"/>
    <property type="match status" value="1"/>
</dbReference>
<name>A0A7X9FQR7_9DELT</name>
<sequence length="583" mass="64955">MARTHFNEGFQAFRYLQALGQKIRLILHSSEENYKKLDSTEVFPELHTNNSGLTDESLLIYRRISDFARRKFSANASCILLPDSYRENLTIVADSSDRTQKIQNFLRNIVEENQSASIQPDFSIRSLEKDNLDSSYLYELGFRYAATVPFFNNSQGKPAILWLGFAHRPDPETLSGLKSLSSILTHELPKLKHIYENSSNLLTETLAHGMKAQSLAYMSHDMKSPLNNIRAIFNLLRVEAKDSDKIEILEVGLNNCEIASELVNSILDISAYQAGKLVARPEILRLEAIVDETVQIFSVAARLKGLELSWNSAAQEAVAFADRGQVKRVLSNLISNAIKYTKYGSVNISIEAPSHGFIFVTVKDTGCGINEAQINKLFTPFTRLNDFECEGLGIGLTLSKILIQLNNGNITVKSEVGKGSSFTLSLPAFHKEESKPLKKFGSKFGGKNKAMPLEESPKHVSNASLKILLVDDDPECVESLSRNLENPNCTVLKAHSVQEALYLINFDCPDVLITDEKMPEGGGIQLIKELKSLNVDIPTALITGNQRRLGNARGEPLFDHTFSKPVDLSELKNWLGEISHLPR</sequence>
<dbReference type="CDD" id="cd00082">
    <property type="entry name" value="HisKA"/>
    <property type="match status" value="1"/>
</dbReference>